<comment type="similarity">
    <text evidence="5 12">In the C-terminal section; belongs to the HTP reductase family.</text>
</comment>
<dbReference type="Gene3D" id="3.40.140.10">
    <property type="entry name" value="Cytidine Deaminase, domain 2"/>
    <property type="match status" value="1"/>
</dbReference>
<feature type="binding site" evidence="14">
    <location>
        <position position="207"/>
    </location>
    <ligand>
        <name>substrate</name>
    </ligand>
</feature>
<keyword evidence="9 12" id="KW-0521">NADP</keyword>
<feature type="binding site" evidence="14">
    <location>
        <position position="173"/>
    </location>
    <ligand>
        <name>NADP(+)</name>
        <dbReference type="ChEBI" id="CHEBI:58349"/>
    </ligand>
</feature>
<gene>
    <name evidence="17" type="ORF">EV656_10665</name>
</gene>
<sequence length="366" mass="37879">MTATTDARFMALALSLGARGLGRVWPNPAVGCVIVRDGRIVGRGWTAPGGRPHAEPIALAQAGDAACGATAYVSLEPCSHHGKTPPCANALIAAGIARVVTALEDPDPRVAGRGHDMLRAAGIEVTVGILADAARRAHRGFLLSRETGRPMLTLKLATSFDGRIATASGESQWITGPKARRMVHALRARHDAVLVGGGTARADDPQLTVRGLGVPTQPVRVIAAAGLDLPENGKLAASAAASPLWLCHAPDAPAQRKAAWAARGARLIQIDSDPQGRLIPQALMRALGAAGLTRVFCEGGGQLAAALLSANLVDELAGFTAGLALGAEGRPALGAMALDRLADAPRFRLIETRRVGADALHLWERD</sequence>
<dbReference type="EC" id="1.1.1.193" evidence="12"/>
<keyword evidence="10 12" id="KW-0560">Oxidoreductase</keyword>
<dbReference type="RefSeq" id="WP_279432466.1">
    <property type="nucleotide sequence ID" value="NZ_NRRP01000015.1"/>
</dbReference>
<dbReference type="NCBIfam" id="TIGR00227">
    <property type="entry name" value="ribD_Cterm"/>
    <property type="match status" value="1"/>
</dbReference>
<evidence type="ECO:0000256" key="9">
    <source>
        <dbReference type="ARBA" id="ARBA00022857"/>
    </source>
</evidence>
<keyword evidence="6 12" id="KW-0686">Riboflavin biosynthesis</keyword>
<comment type="cofactor">
    <cofactor evidence="12 15">
        <name>Zn(2+)</name>
        <dbReference type="ChEBI" id="CHEBI:29105"/>
    </cofactor>
    <text evidence="12 15">Binds 1 zinc ion.</text>
</comment>
<keyword evidence="12" id="KW-0378">Hydrolase</keyword>
<feature type="binding site" evidence="15">
    <location>
        <position position="87"/>
    </location>
    <ligand>
        <name>Zn(2+)</name>
        <dbReference type="ChEBI" id="CHEBI:29105"/>
        <note>catalytic</note>
    </ligand>
</feature>
<keyword evidence="7 12" id="KW-0479">Metal-binding</keyword>
<feature type="binding site" evidence="15">
    <location>
        <position position="78"/>
    </location>
    <ligand>
        <name>Zn(2+)</name>
        <dbReference type="ChEBI" id="CHEBI:29105"/>
        <note>catalytic</note>
    </ligand>
</feature>
<protein>
    <recommendedName>
        <fullName evidence="12">Riboflavin biosynthesis protein RibD</fullName>
    </recommendedName>
    <domain>
        <recommendedName>
            <fullName evidence="12">Diaminohydroxyphosphoribosylaminopyrimidine deaminase</fullName>
            <shortName evidence="12">DRAP deaminase</shortName>
            <ecNumber evidence="12">3.5.4.26</ecNumber>
        </recommendedName>
        <alternativeName>
            <fullName evidence="12">Riboflavin-specific deaminase</fullName>
        </alternativeName>
    </domain>
    <domain>
        <recommendedName>
            <fullName evidence="12">5-amino-6-(5-phosphoribosylamino)uracil reductase</fullName>
            <ecNumber evidence="12">1.1.1.193</ecNumber>
        </recommendedName>
        <alternativeName>
            <fullName evidence="12">HTP reductase</fullName>
        </alternativeName>
    </domain>
</protein>
<dbReference type="InterPro" id="IPR002125">
    <property type="entry name" value="CMP_dCMP_dom"/>
</dbReference>
<evidence type="ECO:0000256" key="1">
    <source>
        <dbReference type="ARBA" id="ARBA00002151"/>
    </source>
</evidence>
<dbReference type="GO" id="GO:0050661">
    <property type="term" value="F:NADP binding"/>
    <property type="evidence" value="ECO:0007669"/>
    <property type="project" value="InterPro"/>
</dbReference>
<evidence type="ECO:0000256" key="5">
    <source>
        <dbReference type="ARBA" id="ARBA00007417"/>
    </source>
</evidence>
<evidence type="ECO:0000256" key="11">
    <source>
        <dbReference type="ARBA" id="ARBA00023268"/>
    </source>
</evidence>
<evidence type="ECO:0000256" key="4">
    <source>
        <dbReference type="ARBA" id="ARBA00005259"/>
    </source>
</evidence>
<evidence type="ECO:0000256" key="15">
    <source>
        <dbReference type="PIRSR" id="PIRSR006769-3"/>
    </source>
</evidence>
<dbReference type="PIRSF" id="PIRSF006769">
    <property type="entry name" value="RibD"/>
    <property type="match status" value="1"/>
</dbReference>
<dbReference type="InterPro" id="IPR011549">
    <property type="entry name" value="RibD_C"/>
</dbReference>
<proteinExistence type="inferred from homology"/>
<dbReference type="NCBIfam" id="TIGR00326">
    <property type="entry name" value="eubact_ribD"/>
    <property type="match status" value="1"/>
</dbReference>
<comment type="caution">
    <text evidence="17">The sequence shown here is derived from an EMBL/GenBank/DDBJ whole genome shotgun (WGS) entry which is preliminary data.</text>
</comment>
<comment type="similarity">
    <text evidence="4 12">In the N-terminal section; belongs to the cytidine and deoxycytidylate deaminase family.</text>
</comment>
<evidence type="ECO:0000256" key="8">
    <source>
        <dbReference type="ARBA" id="ARBA00022833"/>
    </source>
</evidence>
<dbReference type="PANTHER" id="PTHR38011">
    <property type="entry name" value="DIHYDROFOLATE REDUCTASE FAMILY PROTEIN (AFU_ORTHOLOGUE AFUA_8G06820)"/>
    <property type="match status" value="1"/>
</dbReference>
<evidence type="ECO:0000256" key="13">
    <source>
        <dbReference type="PIRSR" id="PIRSR006769-1"/>
    </source>
</evidence>
<comment type="function">
    <text evidence="1 12">Converts 2,5-diamino-6-(ribosylamino)-4(3h)-pyrimidinone 5'-phosphate into 5-amino-6-(ribosylamino)-2,4(1h,3h)-pyrimidinedione 5'-phosphate.</text>
</comment>
<comment type="pathway">
    <text evidence="2 12">Cofactor biosynthesis; riboflavin biosynthesis; 5-amino-6-(D-ribitylamino)uracil from GTP: step 2/4.</text>
</comment>
<dbReference type="Gene3D" id="3.40.430.10">
    <property type="entry name" value="Dihydrofolate Reductase, subunit A"/>
    <property type="match status" value="1"/>
</dbReference>
<dbReference type="EMBL" id="SLXL01000006">
    <property type="protein sequence ID" value="TCP22479.1"/>
    <property type="molecule type" value="Genomic_DNA"/>
</dbReference>
<dbReference type="Pfam" id="PF00383">
    <property type="entry name" value="dCMP_cyt_deam_1"/>
    <property type="match status" value="1"/>
</dbReference>
<dbReference type="InterPro" id="IPR004794">
    <property type="entry name" value="Eubact_RibD"/>
</dbReference>
<evidence type="ECO:0000259" key="16">
    <source>
        <dbReference type="PROSITE" id="PS51747"/>
    </source>
</evidence>
<keyword evidence="18" id="KW-1185">Reference proteome</keyword>
<evidence type="ECO:0000256" key="7">
    <source>
        <dbReference type="ARBA" id="ARBA00022723"/>
    </source>
</evidence>
<dbReference type="EC" id="3.5.4.26" evidence="12"/>
<accession>A0A4R2NLI5</accession>
<evidence type="ECO:0000313" key="17">
    <source>
        <dbReference type="EMBL" id="TCP22479.1"/>
    </source>
</evidence>
<dbReference type="GO" id="GO:0008835">
    <property type="term" value="F:diaminohydroxyphosphoribosylaminopyrimidine deaminase activity"/>
    <property type="evidence" value="ECO:0007669"/>
    <property type="project" value="UniProtKB-EC"/>
</dbReference>
<dbReference type="PROSITE" id="PS00903">
    <property type="entry name" value="CYT_DCMP_DEAMINASES_1"/>
    <property type="match status" value="1"/>
</dbReference>
<dbReference type="UniPathway" id="UPA00275">
    <property type="reaction ID" value="UER00401"/>
</dbReference>
<reference evidence="17 18" key="1">
    <citation type="submission" date="2019-03" db="EMBL/GenBank/DDBJ databases">
        <title>Genomic Encyclopedia of Type Strains, Phase IV (KMG-IV): sequencing the most valuable type-strain genomes for metagenomic binning, comparative biology and taxonomic classification.</title>
        <authorList>
            <person name="Goeker M."/>
        </authorList>
    </citation>
    <scope>NUCLEOTIDE SEQUENCE [LARGE SCALE GENOMIC DNA]</scope>
    <source>
        <strain evidence="17 18">DSM 2781</strain>
    </source>
</reference>
<comment type="catalytic activity">
    <reaction evidence="12">
        <text>2,5-diamino-6-hydroxy-4-(5-phosphoribosylamino)-pyrimidine + H2O + H(+) = 5-amino-6-(5-phospho-D-ribosylamino)uracil + NH4(+)</text>
        <dbReference type="Rhea" id="RHEA:21868"/>
        <dbReference type="ChEBI" id="CHEBI:15377"/>
        <dbReference type="ChEBI" id="CHEBI:15378"/>
        <dbReference type="ChEBI" id="CHEBI:28938"/>
        <dbReference type="ChEBI" id="CHEBI:58453"/>
        <dbReference type="ChEBI" id="CHEBI:58614"/>
        <dbReference type="EC" id="3.5.4.26"/>
    </reaction>
</comment>
<keyword evidence="11" id="KW-0511">Multifunctional enzyme</keyword>
<comment type="catalytic activity">
    <reaction evidence="12">
        <text>5-amino-6-(5-phospho-D-ribitylamino)uracil + NADP(+) = 5-amino-6-(5-phospho-D-ribosylamino)uracil + NADPH + H(+)</text>
        <dbReference type="Rhea" id="RHEA:17845"/>
        <dbReference type="ChEBI" id="CHEBI:15378"/>
        <dbReference type="ChEBI" id="CHEBI:57783"/>
        <dbReference type="ChEBI" id="CHEBI:58349"/>
        <dbReference type="ChEBI" id="CHEBI:58421"/>
        <dbReference type="ChEBI" id="CHEBI:58453"/>
        <dbReference type="EC" id="1.1.1.193"/>
    </reaction>
</comment>
<dbReference type="PANTHER" id="PTHR38011:SF7">
    <property type="entry name" value="2,5-DIAMINO-6-RIBOSYLAMINO-4(3H)-PYRIMIDINONE 5'-PHOSPHATE REDUCTASE"/>
    <property type="match status" value="1"/>
</dbReference>
<dbReference type="Proteomes" id="UP000295733">
    <property type="component" value="Unassembled WGS sequence"/>
</dbReference>
<evidence type="ECO:0000256" key="6">
    <source>
        <dbReference type="ARBA" id="ARBA00022619"/>
    </source>
</evidence>
<feature type="binding site" evidence="14">
    <location>
        <begin position="300"/>
        <end position="306"/>
    </location>
    <ligand>
        <name>NADP(+)</name>
        <dbReference type="ChEBI" id="CHEBI:58349"/>
    </ligand>
</feature>
<dbReference type="InterPro" id="IPR050765">
    <property type="entry name" value="Riboflavin_Biosynth_HTPR"/>
</dbReference>
<evidence type="ECO:0000256" key="12">
    <source>
        <dbReference type="PIRNR" id="PIRNR006769"/>
    </source>
</evidence>
<feature type="binding site" evidence="14">
    <location>
        <position position="199"/>
    </location>
    <ligand>
        <name>NADP(+)</name>
        <dbReference type="ChEBI" id="CHEBI:58349"/>
    </ligand>
</feature>
<organism evidence="17 18">
    <name type="scientific">Rhodovulum adriaticum</name>
    <name type="common">Rhodopseudomonas adriatica</name>
    <dbReference type="NCBI Taxonomy" id="35804"/>
    <lineage>
        <taxon>Bacteria</taxon>
        <taxon>Pseudomonadati</taxon>
        <taxon>Pseudomonadota</taxon>
        <taxon>Alphaproteobacteria</taxon>
        <taxon>Rhodobacterales</taxon>
        <taxon>Paracoccaceae</taxon>
        <taxon>Rhodovulum</taxon>
    </lineage>
</organism>
<feature type="binding site" evidence="14">
    <location>
        <position position="298"/>
    </location>
    <ligand>
        <name>substrate</name>
    </ligand>
</feature>
<evidence type="ECO:0000256" key="14">
    <source>
        <dbReference type="PIRSR" id="PIRSR006769-2"/>
    </source>
</evidence>
<evidence type="ECO:0000256" key="3">
    <source>
        <dbReference type="ARBA" id="ARBA00004910"/>
    </source>
</evidence>
<dbReference type="GO" id="GO:0009231">
    <property type="term" value="P:riboflavin biosynthetic process"/>
    <property type="evidence" value="ECO:0007669"/>
    <property type="project" value="UniProtKB-UniPathway"/>
</dbReference>
<dbReference type="CDD" id="cd01284">
    <property type="entry name" value="Riboflavin_deaminase-reductase"/>
    <property type="match status" value="1"/>
</dbReference>
<dbReference type="InterPro" id="IPR002734">
    <property type="entry name" value="RibDG_C"/>
</dbReference>
<dbReference type="AlphaFoldDB" id="A0A4R2NLI5"/>
<feature type="domain" description="CMP/dCMP-type deaminase" evidence="16">
    <location>
        <begin position="4"/>
        <end position="126"/>
    </location>
</feature>
<feature type="binding site" evidence="14">
    <location>
        <position position="157"/>
    </location>
    <ligand>
        <name>NADP(+)</name>
        <dbReference type="ChEBI" id="CHEBI:58349"/>
    </ligand>
</feature>
<evidence type="ECO:0000256" key="2">
    <source>
        <dbReference type="ARBA" id="ARBA00004882"/>
    </source>
</evidence>
<dbReference type="Pfam" id="PF01872">
    <property type="entry name" value="RibD_C"/>
    <property type="match status" value="1"/>
</dbReference>
<keyword evidence="8 12" id="KW-0862">Zinc</keyword>
<comment type="pathway">
    <text evidence="3 12">Cofactor biosynthesis; riboflavin biosynthesis; 5-amino-6-(D-ribitylamino)uracil from GTP: step 3/4.</text>
</comment>
<evidence type="ECO:0000256" key="10">
    <source>
        <dbReference type="ARBA" id="ARBA00023002"/>
    </source>
</evidence>
<name>A0A4R2NLI5_RHOAD</name>
<dbReference type="SUPFAM" id="SSF53597">
    <property type="entry name" value="Dihydrofolate reductase-like"/>
    <property type="match status" value="1"/>
</dbReference>
<feature type="binding site" evidence="14">
    <location>
        <position position="210"/>
    </location>
    <ligand>
        <name>substrate</name>
    </ligand>
</feature>
<dbReference type="PROSITE" id="PS51747">
    <property type="entry name" value="CYT_DCMP_DEAMINASES_2"/>
    <property type="match status" value="1"/>
</dbReference>
<dbReference type="InterPro" id="IPR016193">
    <property type="entry name" value="Cytidine_deaminase-like"/>
</dbReference>
<dbReference type="InterPro" id="IPR016192">
    <property type="entry name" value="APOBEC/CMP_deaminase_Zn-bd"/>
</dbReference>
<feature type="binding site" evidence="14">
    <location>
        <position position="203"/>
    </location>
    <ligand>
        <name>substrate</name>
    </ligand>
</feature>
<feature type="active site" description="Proton donor" evidence="13">
    <location>
        <position position="55"/>
    </location>
</feature>
<feature type="binding site" evidence="14">
    <location>
        <position position="171"/>
    </location>
    <ligand>
        <name>substrate</name>
    </ligand>
</feature>
<feature type="binding site" evidence="15">
    <location>
        <position position="53"/>
    </location>
    <ligand>
        <name>Zn(2+)</name>
        <dbReference type="ChEBI" id="CHEBI:29105"/>
        <note>catalytic</note>
    </ligand>
</feature>
<dbReference type="GO" id="GO:0008270">
    <property type="term" value="F:zinc ion binding"/>
    <property type="evidence" value="ECO:0007669"/>
    <property type="project" value="InterPro"/>
</dbReference>
<feature type="binding site" evidence="14">
    <location>
        <position position="187"/>
    </location>
    <ligand>
        <name>substrate</name>
    </ligand>
</feature>
<dbReference type="InterPro" id="IPR024072">
    <property type="entry name" value="DHFR-like_dom_sf"/>
</dbReference>
<evidence type="ECO:0000313" key="18">
    <source>
        <dbReference type="Proteomes" id="UP000295733"/>
    </source>
</evidence>
<dbReference type="GO" id="GO:0008703">
    <property type="term" value="F:5-amino-6-(5-phosphoribosylamino)uracil reductase activity"/>
    <property type="evidence" value="ECO:0007669"/>
    <property type="project" value="UniProtKB-EC"/>
</dbReference>
<dbReference type="SUPFAM" id="SSF53927">
    <property type="entry name" value="Cytidine deaminase-like"/>
    <property type="match status" value="1"/>
</dbReference>